<keyword evidence="3" id="KW-0067">ATP-binding</keyword>
<dbReference type="SUPFAM" id="SSF55261">
    <property type="entry name" value="GAD domain-like"/>
    <property type="match status" value="1"/>
</dbReference>
<gene>
    <name evidence="7" type="ORF">Sv326_0065</name>
</gene>
<dbReference type="InterPro" id="IPR036388">
    <property type="entry name" value="WH-like_DNA-bd_sf"/>
</dbReference>
<evidence type="ECO:0000256" key="4">
    <source>
        <dbReference type="ARBA" id="ARBA00022917"/>
    </source>
</evidence>
<sequence>MRALKLIEGVKKKRFGPYPSFLPIDVLRAMWKLEQRKGREKLSNELGIGEWSTRSILKFLKGEGIVNVTPMGYKLTEKGFGFLRELKKYAVDTGTFPPTPLTLDKRSVGFLMRGKKPCRVLDIRDEAVRMGASGITLLSSKNGRFRFVDSGDEVQSDYYPALSKIYSKFRFRDGDMLLLCFGDEKDKLDRAAWMSFIKIYGSS</sequence>
<dbReference type="Gene3D" id="3.30.1360.30">
    <property type="entry name" value="GAD-like domain"/>
    <property type="match status" value="1"/>
</dbReference>
<dbReference type="InterPro" id="IPR029349">
    <property type="entry name" value="DUF4443"/>
</dbReference>
<evidence type="ECO:0000256" key="2">
    <source>
        <dbReference type="ARBA" id="ARBA00022741"/>
    </source>
</evidence>
<keyword evidence="2" id="KW-0547">Nucleotide-binding</keyword>
<evidence type="ECO:0000259" key="6">
    <source>
        <dbReference type="Pfam" id="PF21715"/>
    </source>
</evidence>
<dbReference type="Pfam" id="PF14544">
    <property type="entry name" value="DUF4443"/>
    <property type="match status" value="1"/>
</dbReference>
<dbReference type="AlphaFoldDB" id="A0A7D6BET2"/>
<protein>
    <recommendedName>
        <fullName evidence="9">DUF4443 domain-containing protein</fullName>
    </recommendedName>
</protein>
<dbReference type="GO" id="GO:0006412">
    <property type="term" value="P:translation"/>
    <property type="evidence" value="ECO:0007669"/>
    <property type="project" value="UniProtKB-KW"/>
</dbReference>
<name>A0A7D6BET2_FERL1</name>
<evidence type="ECO:0000313" key="7">
    <source>
        <dbReference type="EMBL" id="QLJ52240.1"/>
    </source>
</evidence>
<proteinExistence type="predicted"/>
<evidence type="ECO:0000256" key="3">
    <source>
        <dbReference type="ARBA" id="ARBA00022840"/>
    </source>
</evidence>
<dbReference type="InterPro" id="IPR048715">
    <property type="entry name" value="CggR_N"/>
</dbReference>
<dbReference type="GO" id="GO:0004812">
    <property type="term" value="F:aminoacyl-tRNA ligase activity"/>
    <property type="evidence" value="ECO:0007669"/>
    <property type="project" value="InterPro"/>
</dbReference>
<evidence type="ECO:0008006" key="9">
    <source>
        <dbReference type="Google" id="ProtNLM"/>
    </source>
</evidence>
<keyword evidence="1" id="KW-0436">Ligase</keyword>
<evidence type="ECO:0000313" key="8">
    <source>
        <dbReference type="Proteomes" id="UP000510821"/>
    </source>
</evidence>
<dbReference type="InterPro" id="IPR004115">
    <property type="entry name" value="GAD-like_sf"/>
</dbReference>
<dbReference type="GO" id="GO:0005737">
    <property type="term" value="C:cytoplasm"/>
    <property type="evidence" value="ECO:0007669"/>
    <property type="project" value="InterPro"/>
</dbReference>
<feature type="domain" description="DUF4443" evidence="5">
    <location>
        <begin position="122"/>
        <end position="192"/>
    </location>
</feature>
<dbReference type="SUPFAM" id="SSF46785">
    <property type="entry name" value="Winged helix' DNA-binding domain"/>
    <property type="match status" value="1"/>
</dbReference>
<dbReference type="Pfam" id="PF21715">
    <property type="entry name" value="CggR_N"/>
    <property type="match status" value="1"/>
</dbReference>
<feature type="domain" description="CggR N-terminal DNA binding" evidence="6">
    <location>
        <begin position="32"/>
        <end position="88"/>
    </location>
</feature>
<dbReference type="Gene3D" id="1.10.10.10">
    <property type="entry name" value="Winged helix-like DNA-binding domain superfamily/Winged helix DNA-binding domain"/>
    <property type="match status" value="1"/>
</dbReference>
<organism evidence="7 8">
    <name type="scientific">Fermentimicrarchaeum limneticum</name>
    <dbReference type="NCBI Taxonomy" id="2795018"/>
    <lineage>
        <taxon>Archaea</taxon>
        <taxon>Candidatus Micrarchaeota</taxon>
        <taxon>Candidatus Fermentimicrarchaeales</taxon>
        <taxon>Candidatus Fermentimicrarchaeaceae</taxon>
        <taxon>Candidatus Fermentimicrarchaeum</taxon>
    </lineage>
</organism>
<reference evidence="8" key="1">
    <citation type="submission" date="2020-07" db="EMBL/GenBank/DDBJ databases">
        <title>Metabolic diversity and evolutionary history of the archaeal phylum ###Micrarchaeota### uncovered from a freshwater lake metagenome.</title>
        <authorList>
            <person name="Kadnikov V.V."/>
            <person name="Savvichev A.S."/>
            <person name="Mardanov A.V."/>
            <person name="Beletsky A.V."/>
            <person name="Chupakov A.V."/>
            <person name="Kokryatskaya N.M."/>
            <person name="Pimenov N.V."/>
            <person name="Ravin N.V."/>
        </authorList>
    </citation>
    <scope>NUCLEOTIDE SEQUENCE [LARGE SCALE GENOMIC DNA]</scope>
</reference>
<dbReference type="EMBL" id="CP058998">
    <property type="protein sequence ID" value="QLJ52240.1"/>
    <property type="molecule type" value="Genomic_DNA"/>
</dbReference>
<accession>A0A7D6BET2</accession>
<evidence type="ECO:0000256" key="1">
    <source>
        <dbReference type="ARBA" id="ARBA00022598"/>
    </source>
</evidence>
<dbReference type="Proteomes" id="UP000510821">
    <property type="component" value="Chromosome"/>
</dbReference>
<keyword evidence="4" id="KW-0648">Protein biosynthesis</keyword>
<dbReference type="GO" id="GO:0005524">
    <property type="term" value="F:ATP binding"/>
    <property type="evidence" value="ECO:0007669"/>
    <property type="project" value="UniProtKB-KW"/>
</dbReference>
<dbReference type="InterPro" id="IPR036390">
    <property type="entry name" value="WH_DNA-bd_sf"/>
</dbReference>
<evidence type="ECO:0000259" key="5">
    <source>
        <dbReference type="Pfam" id="PF14544"/>
    </source>
</evidence>
<dbReference type="KEGG" id="flt:Sv326_0065"/>